<organism evidence="1 2">
    <name type="scientific">Silvibacterium bohemicum</name>
    <dbReference type="NCBI Taxonomy" id="1577686"/>
    <lineage>
        <taxon>Bacteria</taxon>
        <taxon>Pseudomonadati</taxon>
        <taxon>Acidobacteriota</taxon>
        <taxon>Terriglobia</taxon>
        <taxon>Terriglobales</taxon>
        <taxon>Acidobacteriaceae</taxon>
        <taxon>Silvibacterium</taxon>
    </lineage>
</organism>
<comment type="caution">
    <text evidence="1">The sequence shown here is derived from an EMBL/GenBank/DDBJ whole genome shotgun (WGS) entry which is preliminary data.</text>
</comment>
<protein>
    <submittedName>
        <fullName evidence="1">Uncharacterized protein</fullName>
    </submittedName>
</protein>
<evidence type="ECO:0000313" key="1">
    <source>
        <dbReference type="EMBL" id="MBB6143082.1"/>
    </source>
</evidence>
<dbReference type="Proteomes" id="UP000538666">
    <property type="component" value="Unassembled WGS sequence"/>
</dbReference>
<proteinExistence type="predicted"/>
<dbReference type="AlphaFoldDB" id="A0A841JNY7"/>
<name>A0A841JNY7_9BACT</name>
<dbReference type="EMBL" id="JACHEK010000002">
    <property type="protein sequence ID" value="MBB6143082.1"/>
    <property type="molecule type" value="Genomic_DNA"/>
</dbReference>
<gene>
    <name evidence="1" type="ORF">HNQ77_001026</name>
</gene>
<reference evidence="1 2" key="1">
    <citation type="submission" date="2020-08" db="EMBL/GenBank/DDBJ databases">
        <title>Genomic Encyclopedia of Type Strains, Phase IV (KMG-IV): sequencing the most valuable type-strain genomes for metagenomic binning, comparative biology and taxonomic classification.</title>
        <authorList>
            <person name="Goeker M."/>
        </authorList>
    </citation>
    <scope>NUCLEOTIDE SEQUENCE [LARGE SCALE GENOMIC DNA]</scope>
    <source>
        <strain evidence="1 2">DSM 103733</strain>
    </source>
</reference>
<accession>A0A841JNY7</accession>
<keyword evidence="2" id="KW-1185">Reference proteome</keyword>
<sequence>MQYPLNFQKQLFRAAGGDLLYPTLRPSASLTELDNTYCRMDLFQGTHSRRGSILIDGVTNEGEIDRSNFSLFDGPNTNDRSHQKTCRLKNQVSRVQERYVVSDTKDFHPACACAIQAVLRWLLRMSHAGGTPLGSHRKTERIRMWTNDGDNVVCDG</sequence>
<evidence type="ECO:0000313" key="2">
    <source>
        <dbReference type="Proteomes" id="UP000538666"/>
    </source>
</evidence>